<evidence type="ECO:0000259" key="5">
    <source>
        <dbReference type="Pfam" id="PF00673"/>
    </source>
</evidence>
<evidence type="ECO:0000256" key="1">
    <source>
        <dbReference type="ARBA" id="ARBA00008553"/>
    </source>
</evidence>
<keyword evidence="2" id="KW-0689">Ribosomal protein</keyword>
<dbReference type="InterPro" id="IPR002132">
    <property type="entry name" value="Ribosomal_uL5"/>
</dbReference>
<keyword evidence="3" id="KW-0687">Ribonucleoprotein</keyword>
<accession>G7DTS4</accession>
<dbReference type="Gene3D" id="3.30.1440.10">
    <property type="match status" value="1"/>
</dbReference>
<dbReference type="Proteomes" id="UP000009131">
    <property type="component" value="Unassembled WGS sequence"/>
</dbReference>
<dbReference type="OrthoDB" id="539541at2759"/>
<evidence type="ECO:0000313" key="7">
    <source>
        <dbReference type="Proteomes" id="UP000009131"/>
    </source>
</evidence>
<dbReference type="GO" id="GO:0006412">
    <property type="term" value="P:translation"/>
    <property type="evidence" value="ECO:0007669"/>
    <property type="project" value="InterPro"/>
</dbReference>
<dbReference type="GO" id="GO:1990904">
    <property type="term" value="C:ribonucleoprotein complex"/>
    <property type="evidence" value="ECO:0007669"/>
    <property type="project" value="UniProtKB-KW"/>
</dbReference>
<comment type="similarity">
    <text evidence="1">Belongs to the universal ribosomal protein uL5 family.</text>
</comment>
<evidence type="ECO:0000313" key="6">
    <source>
        <dbReference type="EMBL" id="GAA93984.1"/>
    </source>
</evidence>
<dbReference type="EMBL" id="BABT02000026">
    <property type="protein sequence ID" value="GAA93984.1"/>
    <property type="molecule type" value="Genomic_DNA"/>
</dbReference>
<gene>
    <name evidence="6" type="primary">Mo00631</name>
    <name evidence="6" type="ORF">E5Q_00631</name>
</gene>
<feature type="region of interest" description="Disordered" evidence="4">
    <location>
        <begin position="73"/>
        <end position="113"/>
    </location>
</feature>
<evidence type="ECO:0000256" key="2">
    <source>
        <dbReference type="ARBA" id="ARBA00022980"/>
    </source>
</evidence>
<dbReference type="InParanoid" id="G7DTS4"/>
<comment type="caution">
    <text evidence="6">The sequence shown here is derived from an EMBL/GenBank/DDBJ whole genome shotgun (WGS) entry which is preliminary data.</text>
</comment>
<name>G7DTS4_MIXOS</name>
<dbReference type="GO" id="GO:0003735">
    <property type="term" value="F:structural constituent of ribosome"/>
    <property type="evidence" value="ECO:0007669"/>
    <property type="project" value="InterPro"/>
</dbReference>
<dbReference type="InterPro" id="IPR031309">
    <property type="entry name" value="Ribosomal_uL5_C"/>
</dbReference>
<dbReference type="OMA" id="HITIHTT"/>
<protein>
    <recommendedName>
        <fullName evidence="5">Large ribosomal subunit protein uL5 C-terminal domain-containing protein</fullName>
    </recommendedName>
</protein>
<dbReference type="FunCoup" id="G7DTS4">
    <property type="interactions" value="154"/>
</dbReference>
<proteinExistence type="inferred from homology"/>
<dbReference type="RefSeq" id="XP_014570268.1">
    <property type="nucleotide sequence ID" value="XM_014714782.1"/>
</dbReference>
<dbReference type="SUPFAM" id="SSF55282">
    <property type="entry name" value="RL5-like"/>
    <property type="match status" value="1"/>
</dbReference>
<dbReference type="HOGENOM" id="CLU_061015_1_1_1"/>
<dbReference type="AlphaFoldDB" id="G7DTS4"/>
<keyword evidence="7" id="KW-1185">Reference proteome</keyword>
<evidence type="ECO:0000256" key="4">
    <source>
        <dbReference type="SAM" id="MobiDB-lite"/>
    </source>
</evidence>
<dbReference type="GO" id="GO:0005840">
    <property type="term" value="C:ribosome"/>
    <property type="evidence" value="ECO:0007669"/>
    <property type="project" value="UniProtKB-KW"/>
</dbReference>
<reference evidence="6 7" key="2">
    <citation type="journal article" date="2012" name="Open Biol.">
        <title>Characteristics of nucleosomes and linker DNA regions on the genome of the basidiomycete Mixia osmundae revealed by mono- and dinucleosome mapping.</title>
        <authorList>
            <person name="Nishida H."/>
            <person name="Kondo S."/>
            <person name="Matsumoto T."/>
            <person name="Suzuki Y."/>
            <person name="Yoshikawa H."/>
            <person name="Taylor T.D."/>
            <person name="Sugiyama J."/>
        </authorList>
    </citation>
    <scope>NUCLEOTIDE SEQUENCE [LARGE SCALE GENOMIC DNA]</scope>
    <source>
        <strain evidence="7">CBS 9802 / IAM 14324 / JCM 22182 / KY 12970</strain>
    </source>
</reference>
<dbReference type="STRING" id="764103.G7DTS4"/>
<evidence type="ECO:0000256" key="3">
    <source>
        <dbReference type="ARBA" id="ARBA00023274"/>
    </source>
</evidence>
<dbReference type="InterPro" id="IPR022803">
    <property type="entry name" value="Ribosomal_uL5_dom_sf"/>
</dbReference>
<dbReference type="Pfam" id="PF00673">
    <property type="entry name" value="Ribosomal_L5_C"/>
    <property type="match status" value="1"/>
</dbReference>
<dbReference type="eggNOG" id="KOG0398">
    <property type="taxonomic scope" value="Eukaryota"/>
</dbReference>
<organism evidence="6 7">
    <name type="scientific">Mixia osmundae (strain CBS 9802 / IAM 14324 / JCM 22182 / KY 12970)</name>
    <dbReference type="NCBI Taxonomy" id="764103"/>
    <lineage>
        <taxon>Eukaryota</taxon>
        <taxon>Fungi</taxon>
        <taxon>Dikarya</taxon>
        <taxon>Basidiomycota</taxon>
        <taxon>Pucciniomycotina</taxon>
        <taxon>Mixiomycetes</taxon>
        <taxon>Mixiales</taxon>
        <taxon>Mixiaceae</taxon>
        <taxon>Mixia</taxon>
    </lineage>
</organism>
<dbReference type="PANTHER" id="PTHR11994">
    <property type="entry name" value="60S RIBOSOMAL PROTEIN L11-RELATED"/>
    <property type="match status" value="1"/>
</dbReference>
<reference evidence="6 7" key="1">
    <citation type="journal article" date="2011" name="J. Gen. Appl. Microbiol.">
        <title>Draft genome sequencing of the enigmatic basidiomycete Mixia osmundae.</title>
        <authorList>
            <person name="Nishida H."/>
            <person name="Nagatsuka Y."/>
            <person name="Sugiyama J."/>
        </authorList>
    </citation>
    <scope>NUCLEOTIDE SEQUENCE [LARGE SCALE GENOMIC DNA]</scope>
    <source>
        <strain evidence="7">CBS 9802 / IAM 14324 / JCM 22182 / KY 12970</strain>
    </source>
</reference>
<feature type="domain" description="Large ribosomal subunit protein uL5 C-terminal" evidence="5">
    <location>
        <begin position="186"/>
        <end position="294"/>
    </location>
</feature>
<sequence length="301" mass="32650">MGPCLCRVSRRCMSSSSRAAATETLLNVPTAASSSLDSYSAIRAGPTQRSRWQEYYTNTLSSDLMYMTYEQRRSQPMPDPVRAQWDPLDPYTKNRPARRQKGGKPIAPKPEMATPSSVVKLEAIHLTTHLPEASGNKAALVPLLAVYQAITGQVLARPNSPKSASGIHVTKSRSGSASFKIRAGMPAGLRVTLKGPDMWTFHETLVEFVLPRLKDFAGIALPPATAQKNIPSALGGVVNLGLPRESMGLFPQIEINADAYPRQFGFQVSYATSAKGKGAQDRARALLSGLKIPFVRRSGQQ</sequence>